<sequence length="245" mass="27180">MNIWRQLAGTLLLSSILITPAQSQLNAGVIFFDPPLVISATQGFNIDMLNRICSGMQQQCNIVQLNLDEVFPALDEGKIDFFMGVFISPERARKYIFSIPYMLSQGLFITSSAKNYTSVSQLKGARVGIITEEGAAGIFHSYIRTNYPDLFTLVEYKTTQDVINALNNQDIDAAVIHATAANYWVQNSSGNLKNIGNAFTLGDGEAAIALPSQRDLIRNINVQIEKIENDGDYIEIYNNYFANSM</sequence>
<dbReference type="Gene3D" id="3.40.190.10">
    <property type="entry name" value="Periplasmic binding protein-like II"/>
    <property type="match status" value="2"/>
</dbReference>
<evidence type="ECO:0000313" key="6">
    <source>
        <dbReference type="Proteomes" id="UP001595758"/>
    </source>
</evidence>
<keyword evidence="6" id="KW-1185">Reference proteome</keyword>
<proteinExistence type="inferred from homology"/>
<dbReference type="SMART" id="SM00062">
    <property type="entry name" value="PBPb"/>
    <property type="match status" value="1"/>
</dbReference>
<accession>A0ABV8CEE9</accession>
<evidence type="ECO:0000256" key="2">
    <source>
        <dbReference type="ARBA" id="ARBA00022729"/>
    </source>
</evidence>
<comment type="similarity">
    <text evidence="1">Belongs to the bacterial solute-binding protein 3 family.</text>
</comment>
<feature type="domain" description="Solute-binding protein family 3/N-terminal" evidence="4">
    <location>
        <begin position="24"/>
        <end position="244"/>
    </location>
</feature>
<dbReference type="PANTHER" id="PTHR35936">
    <property type="entry name" value="MEMBRANE-BOUND LYTIC MUREIN TRANSGLYCOSYLASE F"/>
    <property type="match status" value="1"/>
</dbReference>
<gene>
    <name evidence="5" type="ORF">ACFORL_05990</name>
</gene>
<dbReference type="EMBL" id="JBHSAB010000010">
    <property type="protein sequence ID" value="MFC3908625.1"/>
    <property type="molecule type" value="Genomic_DNA"/>
</dbReference>
<feature type="signal peptide" evidence="3">
    <location>
        <begin position="1"/>
        <end position="23"/>
    </location>
</feature>
<evidence type="ECO:0000259" key="4">
    <source>
        <dbReference type="SMART" id="SM00062"/>
    </source>
</evidence>
<dbReference type="RefSeq" id="WP_382342088.1">
    <property type="nucleotide sequence ID" value="NZ_JBHSAB010000010.1"/>
</dbReference>
<dbReference type="Pfam" id="PF00497">
    <property type="entry name" value="SBP_bac_3"/>
    <property type="match status" value="1"/>
</dbReference>
<feature type="chain" id="PRO_5045888155" evidence="3">
    <location>
        <begin position="24"/>
        <end position="245"/>
    </location>
</feature>
<protein>
    <submittedName>
        <fullName evidence="5">Transporter substrate-binding domain-containing protein</fullName>
    </submittedName>
</protein>
<organism evidence="5 6">
    <name type="scientific">Legionella dresdenensis</name>
    <dbReference type="NCBI Taxonomy" id="450200"/>
    <lineage>
        <taxon>Bacteria</taxon>
        <taxon>Pseudomonadati</taxon>
        <taxon>Pseudomonadota</taxon>
        <taxon>Gammaproteobacteria</taxon>
        <taxon>Legionellales</taxon>
        <taxon>Legionellaceae</taxon>
        <taxon>Legionella</taxon>
    </lineage>
</organism>
<dbReference type="PANTHER" id="PTHR35936:SF19">
    <property type="entry name" value="AMINO-ACID-BINDING PROTEIN YXEM-RELATED"/>
    <property type="match status" value="1"/>
</dbReference>
<dbReference type="InterPro" id="IPR001638">
    <property type="entry name" value="Solute-binding_3/MltF_N"/>
</dbReference>
<comment type="caution">
    <text evidence="5">The sequence shown here is derived from an EMBL/GenBank/DDBJ whole genome shotgun (WGS) entry which is preliminary data.</text>
</comment>
<evidence type="ECO:0000256" key="1">
    <source>
        <dbReference type="ARBA" id="ARBA00010333"/>
    </source>
</evidence>
<reference evidence="6" key="1">
    <citation type="journal article" date="2019" name="Int. J. Syst. Evol. Microbiol.">
        <title>The Global Catalogue of Microorganisms (GCM) 10K type strain sequencing project: providing services to taxonomists for standard genome sequencing and annotation.</title>
        <authorList>
            <consortium name="The Broad Institute Genomics Platform"/>
            <consortium name="The Broad Institute Genome Sequencing Center for Infectious Disease"/>
            <person name="Wu L."/>
            <person name="Ma J."/>
        </authorList>
    </citation>
    <scope>NUCLEOTIDE SEQUENCE [LARGE SCALE GENOMIC DNA]</scope>
    <source>
        <strain evidence="6">CCUG 59858</strain>
    </source>
</reference>
<name>A0ABV8CEE9_9GAMM</name>
<keyword evidence="2 3" id="KW-0732">Signal</keyword>
<dbReference type="Proteomes" id="UP001595758">
    <property type="component" value="Unassembled WGS sequence"/>
</dbReference>
<evidence type="ECO:0000256" key="3">
    <source>
        <dbReference type="SAM" id="SignalP"/>
    </source>
</evidence>
<dbReference type="SUPFAM" id="SSF53850">
    <property type="entry name" value="Periplasmic binding protein-like II"/>
    <property type="match status" value="1"/>
</dbReference>
<evidence type="ECO:0000313" key="5">
    <source>
        <dbReference type="EMBL" id="MFC3908625.1"/>
    </source>
</evidence>